<keyword evidence="1" id="KW-0812">Transmembrane</keyword>
<evidence type="ECO:0000313" key="3">
    <source>
        <dbReference type="EMBL" id="MBJ6726104.1"/>
    </source>
</evidence>
<sequence>MIAKASIAKHPIHPMIMPLPLGLWVFAFICDLVARYVGFGLWGIFAFYSMGAGVIFALIAALPGLVDLYFMDDWKVKKIGIWHMSINLAIVALCLINLRWRFASAPRPGHLVLSVVSILLLIVSGWLGGEMVYVHRAAVAERGEE</sequence>
<accession>A0A8J7LVY5</accession>
<feature type="transmembrane region" description="Helical" evidence="1">
    <location>
        <begin position="21"/>
        <end position="39"/>
    </location>
</feature>
<dbReference type="Proteomes" id="UP000636888">
    <property type="component" value="Unassembled WGS sequence"/>
</dbReference>
<keyword evidence="1" id="KW-1133">Transmembrane helix</keyword>
<dbReference type="Pfam" id="PF09990">
    <property type="entry name" value="DUF2231"/>
    <property type="match status" value="1"/>
</dbReference>
<protein>
    <submittedName>
        <fullName evidence="3">DUF2231 domain-containing protein</fullName>
    </submittedName>
</protein>
<dbReference type="InterPro" id="IPR019251">
    <property type="entry name" value="DUF2231_TM"/>
</dbReference>
<keyword evidence="1" id="KW-0472">Membrane</keyword>
<feature type="transmembrane region" description="Helical" evidence="1">
    <location>
        <begin position="45"/>
        <end position="69"/>
    </location>
</feature>
<feature type="transmembrane region" description="Helical" evidence="1">
    <location>
        <begin position="112"/>
        <end position="134"/>
    </location>
</feature>
<organism evidence="3 4">
    <name type="scientific">Geomesophilobacter sediminis</name>
    <dbReference type="NCBI Taxonomy" id="2798584"/>
    <lineage>
        <taxon>Bacteria</taxon>
        <taxon>Pseudomonadati</taxon>
        <taxon>Thermodesulfobacteriota</taxon>
        <taxon>Desulfuromonadia</taxon>
        <taxon>Geobacterales</taxon>
        <taxon>Geobacteraceae</taxon>
        <taxon>Geomesophilobacter</taxon>
    </lineage>
</organism>
<dbReference type="RefSeq" id="WP_199384995.1">
    <property type="nucleotide sequence ID" value="NZ_JAEMHM010000012.1"/>
</dbReference>
<keyword evidence="4" id="KW-1185">Reference proteome</keyword>
<comment type="caution">
    <text evidence="3">The sequence shown here is derived from an EMBL/GenBank/DDBJ whole genome shotgun (WGS) entry which is preliminary data.</text>
</comment>
<evidence type="ECO:0000313" key="4">
    <source>
        <dbReference type="Proteomes" id="UP000636888"/>
    </source>
</evidence>
<name>A0A8J7LVY5_9BACT</name>
<evidence type="ECO:0000256" key="1">
    <source>
        <dbReference type="SAM" id="Phobius"/>
    </source>
</evidence>
<evidence type="ECO:0000259" key="2">
    <source>
        <dbReference type="Pfam" id="PF09990"/>
    </source>
</evidence>
<dbReference type="AlphaFoldDB" id="A0A8J7LVY5"/>
<reference evidence="3" key="1">
    <citation type="submission" date="2020-12" db="EMBL/GenBank/DDBJ databases">
        <title>Geomonas sp. Red875, isolated from river sediment.</title>
        <authorList>
            <person name="Xu Z."/>
            <person name="Zhang Z."/>
            <person name="Masuda Y."/>
            <person name="Itoh H."/>
            <person name="Senoo K."/>
        </authorList>
    </citation>
    <scope>NUCLEOTIDE SEQUENCE</scope>
    <source>
        <strain evidence="3">Red875</strain>
    </source>
</reference>
<dbReference type="EMBL" id="JAEMHM010000012">
    <property type="protein sequence ID" value="MBJ6726104.1"/>
    <property type="molecule type" value="Genomic_DNA"/>
</dbReference>
<feature type="transmembrane region" description="Helical" evidence="1">
    <location>
        <begin position="81"/>
        <end position="100"/>
    </location>
</feature>
<gene>
    <name evidence="3" type="ORF">JFN93_15405</name>
</gene>
<proteinExistence type="predicted"/>
<feature type="domain" description="DUF2231" evidence="2">
    <location>
        <begin position="9"/>
        <end position="140"/>
    </location>
</feature>